<proteinExistence type="predicted"/>
<accession>D3BTC5</accession>
<dbReference type="InParanoid" id="D3BTC5"/>
<feature type="compositionally biased region" description="Polar residues" evidence="1">
    <location>
        <begin position="369"/>
        <end position="397"/>
    </location>
</feature>
<dbReference type="InterPro" id="IPR036770">
    <property type="entry name" value="Ankyrin_rpt-contain_sf"/>
</dbReference>
<dbReference type="InterPro" id="IPR002110">
    <property type="entry name" value="Ankyrin_rpt"/>
</dbReference>
<dbReference type="GeneID" id="31366886"/>
<dbReference type="InterPro" id="IPR052050">
    <property type="entry name" value="SecEffector_AnkRepeat"/>
</dbReference>
<dbReference type="SMART" id="SM00248">
    <property type="entry name" value="ANK"/>
    <property type="match status" value="6"/>
</dbReference>
<dbReference type="AlphaFoldDB" id="D3BTC5"/>
<evidence type="ECO:0000313" key="3">
    <source>
        <dbReference type="Proteomes" id="UP000001396"/>
    </source>
</evidence>
<protein>
    <recommendedName>
        <fullName evidence="4">Ankyrin repeat protein</fullName>
    </recommendedName>
</protein>
<dbReference type="Proteomes" id="UP000001396">
    <property type="component" value="Unassembled WGS sequence"/>
</dbReference>
<keyword evidence="3" id="KW-1185">Reference proteome</keyword>
<comment type="caution">
    <text evidence="2">The sequence shown here is derived from an EMBL/GenBank/DDBJ whole genome shotgun (WGS) entry which is preliminary data.</text>
</comment>
<sequence length="594" mass="67714">MQLKNENGLESRCYSLEDIRVSLLFKSLFVKSLKTAARYGNLEIIKYVYAQLPNDIDFKQLYQTAVKYGHLHIVHYIMRHAKPDKNNWKLESIIGSPTNRAVSSLYGNIPIIKWIYQRFVMNGYGNHGDTTNKNLMDYAAINGHLPMLQWLHVNRNEGCTKMAMDLASMNGDLPTVQFLHENRSEGCTSDALNFASENGHFQVVQFLHANRSEGCSTHALDNAAKNGHFKIVQFLHANRSEGCSTLAIDQAAKNGHFKIVKFLHFQRLEGCTTDAIDLACEKETNFPIIEFLHYSRTEGSTPNAMDIAASNGCFNILKFLLQNRTEGCTDMILHDAIQCGDLEVIKFIQENINLSTTSFEEDGDDHGDTQYSQQDMSGGSGADSSIQQQQPSSTKFNTLDKPNLLDRAAFFGHFHIFKHLYDTTNEQYTFESMDNFARFNDVAPLEWIKKEWSRDEDCCSIQALKNAIENNNNLVIRWLIDNGYVDFEEDGEEDYILDFAAKHGNLEVVRHFHHLNKSATKAAMDKSSNISVVEFLHFNRSEGCSTKAIDRSIKKANFPIIKFLHENRTEVCSSKSNQCYNYPSRLKFIKKHLI</sequence>
<dbReference type="RefSeq" id="XP_020427476.1">
    <property type="nucleotide sequence ID" value="XM_020582173.1"/>
</dbReference>
<name>D3BTC5_HETP5</name>
<dbReference type="SUPFAM" id="SSF48403">
    <property type="entry name" value="Ankyrin repeat"/>
    <property type="match status" value="2"/>
</dbReference>
<dbReference type="SUPFAM" id="SSF140860">
    <property type="entry name" value="Pseudo ankyrin repeat-like"/>
    <property type="match status" value="1"/>
</dbReference>
<reference evidence="2 3" key="1">
    <citation type="journal article" date="2011" name="Genome Res.">
        <title>Phylogeny-wide analysis of social amoeba genomes highlights ancient origins for complex intercellular communication.</title>
        <authorList>
            <person name="Heidel A.J."/>
            <person name="Lawal H.M."/>
            <person name="Felder M."/>
            <person name="Schilde C."/>
            <person name="Helps N.R."/>
            <person name="Tunggal B."/>
            <person name="Rivero F."/>
            <person name="John U."/>
            <person name="Schleicher M."/>
            <person name="Eichinger L."/>
            <person name="Platzer M."/>
            <person name="Noegel A.A."/>
            <person name="Schaap P."/>
            <person name="Gloeckner G."/>
        </authorList>
    </citation>
    <scope>NUCLEOTIDE SEQUENCE [LARGE SCALE GENOMIC DNA]</scope>
    <source>
        <strain evidence="3">ATCC 26659 / Pp 5 / PN500</strain>
    </source>
</reference>
<evidence type="ECO:0008006" key="4">
    <source>
        <dbReference type="Google" id="ProtNLM"/>
    </source>
</evidence>
<evidence type="ECO:0000313" key="2">
    <source>
        <dbReference type="EMBL" id="EFA75342.1"/>
    </source>
</evidence>
<organism evidence="2 3">
    <name type="scientific">Heterostelium pallidum (strain ATCC 26659 / Pp 5 / PN500)</name>
    <name type="common">Cellular slime mold</name>
    <name type="synonym">Polysphondylium pallidum</name>
    <dbReference type="NCBI Taxonomy" id="670386"/>
    <lineage>
        <taxon>Eukaryota</taxon>
        <taxon>Amoebozoa</taxon>
        <taxon>Evosea</taxon>
        <taxon>Eumycetozoa</taxon>
        <taxon>Dictyostelia</taxon>
        <taxon>Acytosteliales</taxon>
        <taxon>Acytosteliaceae</taxon>
        <taxon>Heterostelium</taxon>
    </lineage>
</organism>
<dbReference type="STRING" id="670386.D3BTC5"/>
<dbReference type="Gene3D" id="1.25.40.20">
    <property type="entry name" value="Ankyrin repeat-containing domain"/>
    <property type="match status" value="2"/>
</dbReference>
<dbReference type="PANTHER" id="PTHR46586:SF3">
    <property type="entry name" value="ANKYRIN REPEAT-CONTAINING PROTEIN"/>
    <property type="match status" value="1"/>
</dbReference>
<feature type="region of interest" description="Disordered" evidence="1">
    <location>
        <begin position="357"/>
        <end position="398"/>
    </location>
</feature>
<dbReference type="Pfam" id="PF12796">
    <property type="entry name" value="Ank_2"/>
    <property type="match status" value="2"/>
</dbReference>
<dbReference type="EMBL" id="ADBJ01000056">
    <property type="protein sequence ID" value="EFA75342.1"/>
    <property type="molecule type" value="Genomic_DNA"/>
</dbReference>
<gene>
    <name evidence="2" type="ORF">PPL_11418</name>
</gene>
<dbReference type="PANTHER" id="PTHR46586">
    <property type="entry name" value="ANKYRIN REPEAT-CONTAINING PROTEIN"/>
    <property type="match status" value="1"/>
</dbReference>
<evidence type="ECO:0000256" key="1">
    <source>
        <dbReference type="SAM" id="MobiDB-lite"/>
    </source>
</evidence>